<evidence type="ECO:0000256" key="1">
    <source>
        <dbReference type="ARBA" id="ARBA00022679"/>
    </source>
</evidence>
<dbReference type="Gene3D" id="3.40.50.2000">
    <property type="entry name" value="Glycogen Phosphorylase B"/>
    <property type="match status" value="1"/>
</dbReference>
<dbReference type="CDD" id="cd03801">
    <property type="entry name" value="GT4_PimA-like"/>
    <property type="match status" value="1"/>
</dbReference>
<dbReference type="GO" id="GO:0009103">
    <property type="term" value="P:lipopolysaccharide biosynthetic process"/>
    <property type="evidence" value="ECO:0007669"/>
    <property type="project" value="TreeGrafter"/>
</dbReference>
<dbReference type="Proteomes" id="UP000027936">
    <property type="component" value="Unassembled WGS sequence"/>
</dbReference>
<gene>
    <name evidence="2" type="ORF">M670_00773</name>
</gene>
<dbReference type="RefSeq" id="WP_035193430.1">
    <property type="nucleotide sequence ID" value="NZ_JJRY01000002.1"/>
</dbReference>
<proteinExistence type="predicted"/>
<dbReference type="EMBL" id="JJRY01000002">
    <property type="protein sequence ID" value="KEF39752.1"/>
    <property type="molecule type" value="Genomic_DNA"/>
</dbReference>
<dbReference type="SUPFAM" id="SSF53756">
    <property type="entry name" value="UDP-Glycosyltransferase/glycogen phosphorylase"/>
    <property type="match status" value="1"/>
</dbReference>
<reference evidence="2 3" key="1">
    <citation type="submission" date="2014-04" db="EMBL/GenBank/DDBJ databases">
        <title>Draft genome sequence of Bacillus azotoformans MEV2011, a (co-) denitrifying strain unable to grow in the presence of oxygen.</title>
        <authorList>
            <person name="Nielsen M."/>
            <person name="Schreiber L."/>
            <person name="Finster K."/>
            <person name="Schramm A."/>
        </authorList>
    </citation>
    <scope>NUCLEOTIDE SEQUENCE [LARGE SCALE GENOMIC DNA]</scope>
    <source>
        <strain evidence="2 3">MEV2011</strain>
    </source>
</reference>
<accession>A0A072NR90</accession>
<dbReference type="Pfam" id="PF13692">
    <property type="entry name" value="Glyco_trans_1_4"/>
    <property type="match status" value="1"/>
</dbReference>
<name>A0A072NR90_SCHAZ</name>
<dbReference type="PANTHER" id="PTHR46401">
    <property type="entry name" value="GLYCOSYLTRANSFERASE WBBK-RELATED"/>
    <property type="match status" value="1"/>
</dbReference>
<dbReference type="AlphaFoldDB" id="A0A072NR90"/>
<dbReference type="OrthoDB" id="9807209at2"/>
<sequence length="398" mass="45119">MEKILLISPVIPDANGGGREKRAHQWVNRLSRMYEVSILIINSEVSKDKEEKLLFNSVEKVDFIVIQPASKKEWFGALSSVLQLVTGNPKGLLTLLHEWIPLNDAIKHEVAALFKGKQFDLILCFRLYLKKYALYVKKITSAKTIHLDIDDIESSTRLKIGTLALKKQKYKRAFIYLLSSLLFRIEEKHMNSAAKDVYVCSNEDQSLLSKRYPNLNVMVMPNRIFGSPKSLPLLECPYQLLFVGSLHYFPNEEAVLWLVQKVLPRLRELDNRWALHVAGFGASEALTGLLLEQDGVRFHGYVESLEDVYQQAAIVVSPLHAGGGTKLKVLEAMWYGRPLIATYESVYGLGLIPDVHYLAAETADDFVNACQKIVQNSMVAKELTAASIRIMEENYIYE</sequence>
<evidence type="ECO:0000313" key="2">
    <source>
        <dbReference type="EMBL" id="KEF39752.1"/>
    </source>
</evidence>
<comment type="caution">
    <text evidence="2">The sequence shown here is derived from an EMBL/GenBank/DDBJ whole genome shotgun (WGS) entry which is preliminary data.</text>
</comment>
<dbReference type="PANTHER" id="PTHR46401:SF2">
    <property type="entry name" value="GLYCOSYLTRANSFERASE WBBK-RELATED"/>
    <property type="match status" value="1"/>
</dbReference>
<organism evidence="2 3">
    <name type="scientific">Schinkia azotoformans MEV2011</name>
    <dbReference type="NCBI Taxonomy" id="1348973"/>
    <lineage>
        <taxon>Bacteria</taxon>
        <taxon>Bacillati</taxon>
        <taxon>Bacillota</taxon>
        <taxon>Bacilli</taxon>
        <taxon>Bacillales</taxon>
        <taxon>Bacillaceae</taxon>
        <taxon>Calidifontibacillus/Schinkia group</taxon>
        <taxon>Schinkia</taxon>
    </lineage>
</organism>
<dbReference type="PATRIC" id="fig|1348973.3.peg.744"/>
<dbReference type="GO" id="GO:0016757">
    <property type="term" value="F:glycosyltransferase activity"/>
    <property type="evidence" value="ECO:0007669"/>
    <property type="project" value="TreeGrafter"/>
</dbReference>
<evidence type="ECO:0000313" key="3">
    <source>
        <dbReference type="Proteomes" id="UP000027936"/>
    </source>
</evidence>
<protein>
    <submittedName>
        <fullName evidence="2">Glycosyltransferase</fullName>
    </submittedName>
</protein>
<keyword evidence="1 2" id="KW-0808">Transferase</keyword>